<dbReference type="InterPro" id="IPR016162">
    <property type="entry name" value="Ald_DH_N"/>
</dbReference>
<name>C6PSG4_9CLOT</name>
<dbReference type="KEGG" id="cck:Ccar_17680"/>
<dbReference type="PANTHER" id="PTHR42991">
    <property type="entry name" value="ALDEHYDE DEHYDROGENASE"/>
    <property type="match status" value="1"/>
</dbReference>
<gene>
    <name evidence="4" type="ORF">CcarbDRAFT_1731</name>
</gene>
<protein>
    <submittedName>
        <fullName evidence="4">NAD-dependent aldehyde dehydrogenase-like protein</fullName>
    </submittedName>
</protein>
<dbReference type="STRING" id="536227.Ccar_17680"/>
<dbReference type="InterPro" id="IPR016161">
    <property type="entry name" value="Ald_DH/histidinol_DH"/>
</dbReference>
<proteinExistence type="inferred from homology"/>
<dbReference type="Pfam" id="PF00171">
    <property type="entry name" value="Aldedh"/>
    <property type="match status" value="1"/>
</dbReference>
<dbReference type="SUPFAM" id="SSF53720">
    <property type="entry name" value="ALDH-like"/>
    <property type="match status" value="1"/>
</dbReference>
<evidence type="ECO:0000256" key="2">
    <source>
        <dbReference type="ARBA" id="ARBA00023002"/>
    </source>
</evidence>
<dbReference type="eggNOG" id="COG1012">
    <property type="taxonomic scope" value="Bacteria"/>
</dbReference>
<feature type="domain" description="Aldehyde dehydrogenase" evidence="3">
    <location>
        <begin position="23"/>
        <end position="85"/>
    </location>
</feature>
<dbReference type="OrthoDB" id="9762913at2"/>
<accession>C6PSG4</accession>
<keyword evidence="2" id="KW-0560">Oxidoreductase</keyword>
<dbReference type="Gene3D" id="3.40.605.10">
    <property type="entry name" value="Aldehyde Dehydrogenase, Chain A, domain 1"/>
    <property type="match status" value="1"/>
</dbReference>
<dbReference type="GO" id="GO:0008911">
    <property type="term" value="F:lactaldehyde dehydrogenase (NAD+) activity"/>
    <property type="evidence" value="ECO:0007669"/>
    <property type="project" value="TreeGrafter"/>
</dbReference>
<evidence type="ECO:0000313" key="4">
    <source>
        <dbReference type="EMBL" id="EET87842.1"/>
    </source>
</evidence>
<evidence type="ECO:0000259" key="3">
    <source>
        <dbReference type="Pfam" id="PF00171"/>
    </source>
</evidence>
<keyword evidence="5" id="KW-1185">Reference proteome</keyword>
<evidence type="ECO:0000256" key="1">
    <source>
        <dbReference type="ARBA" id="ARBA00009986"/>
    </source>
</evidence>
<evidence type="ECO:0000313" key="5">
    <source>
        <dbReference type="Proteomes" id="UP000004198"/>
    </source>
</evidence>
<dbReference type="Proteomes" id="UP000004198">
    <property type="component" value="Unassembled WGS sequence"/>
</dbReference>
<dbReference type="InterPro" id="IPR015590">
    <property type="entry name" value="Aldehyde_DH_dom"/>
</dbReference>
<comment type="caution">
    <text evidence="4">The sequence shown here is derived from an EMBL/GenBank/DDBJ whole genome shotgun (WGS) entry which is preliminary data.</text>
</comment>
<dbReference type="EMBL" id="ACVI01000022">
    <property type="protein sequence ID" value="EET87842.1"/>
    <property type="molecule type" value="Genomic_DNA"/>
</dbReference>
<dbReference type="InterPro" id="IPR051020">
    <property type="entry name" value="ALDH-related_metabolic_enz"/>
</dbReference>
<dbReference type="AlphaFoldDB" id="C6PSG4"/>
<dbReference type="PANTHER" id="PTHR42991:SF1">
    <property type="entry name" value="ALDEHYDE DEHYDROGENASE"/>
    <property type="match status" value="1"/>
</dbReference>
<reference evidence="4 5" key="1">
    <citation type="submission" date="2009-06" db="EMBL/GenBank/DDBJ databases">
        <title>The draft genome of Clostridium carboxidivorans P7.</title>
        <authorList>
            <consortium name="US DOE Joint Genome Institute (JGI-PGF)"/>
            <person name="Lucas S."/>
            <person name="Copeland A."/>
            <person name="Lapidus A."/>
            <person name="Glavina del Rio T."/>
            <person name="Tice H."/>
            <person name="Bruce D."/>
            <person name="Goodwin L."/>
            <person name="Pitluck S."/>
            <person name="Larimer F."/>
            <person name="Land M.L."/>
            <person name="Hauser L."/>
            <person name="Hemme C.L."/>
        </authorList>
    </citation>
    <scope>NUCLEOTIDE SEQUENCE [LARGE SCALE GENOMIC DNA]</scope>
    <source>
        <strain evidence="4 5">P7</strain>
    </source>
</reference>
<comment type="similarity">
    <text evidence="1">Belongs to the aldehyde dehydrogenase family.</text>
</comment>
<sequence length="111" mass="12584">MIGTNKINSKNKWKGFEDFLVYKTVKEAQRKWNNTTINARAEILYKASDILLENIDELSELMMREIAKGRKSCRSEVSRTADFVSGLIEDAKGKGADLIVGGNREVNKIFN</sequence>
<dbReference type="RefSeq" id="WP_007060616.1">
    <property type="nucleotide sequence ID" value="NZ_ACVI01000022.1"/>
</dbReference>
<organism evidence="4 5">
    <name type="scientific">Clostridium carboxidivorans P7</name>
    <dbReference type="NCBI Taxonomy" id="536227"/>
    <lineage>
        <taxon>Bacteria</taxon>
        <taxon>Bacillati</taxon>
        <taxon>Bacillota</taxon>
        <taxon>Clostridia</taxon>
        <taxon>Eubacteriales</taxon>
        <taxon>Clostridiaceae</taxon>
        <taxon>Clostridium</taxon>
    </lineage>
</organism>
<dbReference type="PATRIC" id="fig|536227.13.peg.3712"/>